<dbReference type="AlphaFoldDB" id="A0AAV2G4M8"/>
<evidence type="ECO:0000256" key="1">
    <source>
        <dbReference type="SAM" id="MobiDB-lite"/>
    </source>
</evidence>
<organism evidence="2 3">
    <name type="scientific">Linum trigynum</name>
    <dbReference type="NCBI Taxonomy" id="586398"/>
    <lineage>
        <taxon>Eukaryota</taxon>
        <taxon>Viridiplantae</taxon>
        <taxon>Streptophyta</taxon>
        <taxon>Embryophyta</taxon>
        <taxon>Tracheophyta</taxon>
        <taxon>Spermatophyta</taxon>
        <taxon>Magnoliopsida</taxon>
        <taxon>eudicotyledons</taxon>
        <taxon>Gunneridae</taxon>
        <taxon>Pentapetalae</taxon>
        <taxon>rosids</taxon>
        <taxon>fabids</taxon>
        <taxon>Malpighiales</taxon>
        <taxon>Linaceae</taxon>
        <taxon>Linum</taxon>
    </lineage>
</organism>
<dbReference type="Proteomes" id="UP001497516">
    <property type="component" value="Chromosome 8"/>
</dbReference>
<reference evidence="2 3" key="1">
    <citation type="submission" date="2024-04" db="EMBL/GenBank/DDBJ databases">
        <authorList>
            <person name="Fracassetti M."/>
        </authorList>
    </citation>
    <scope>NUCLEOTIDE SEQUENCE [LARGE SCALE GENOMIC DNA]</scope>
</reference>
<proteinExistence type="predicted"/>
<feature type="region of interest" description="Disordered" evidence="1">
    <location>
        <begin position="88"/>
        <end position="107"/>
    </location>
</feature>
<name>A0AAV2G4M8_9ROSI</name>
<accession>A0AAV2G4M8</accession>
<dbReference type="PANTHER" id="PTHR46929:SF4">
    <property type="entry name" value="MYB_SANT-LIKE DOMAIN-CONTAINING PROTEIN"/>
    <property type="match status" value="1"/>
</dbReference>
<evidence type="ECO:0008006" key="4">
    <source>
        <dbReference type="Google" id="ProtNLM"/>
    </source>
</evidence>
<protein>
    <recommendedName>
        <fullName evidence="4">Myb/SANT-like domain-containing protein</fullName>
    </recommendedName>
</protein>
<feature type="compositionally biased region" description="Polar residues" evidence="1">
    <location>
        <begin position="113"/>
        <end position="133"/>
    </location>
</feature>
<keyword evidence="3" id="KW-1185">Reference proteome</keyword>
<evidence type="ECO:0000313" key="2">
    <source>
        <dbReference type="EMBL" id="CAL1405633.1"/>
    </source>
</evidence>
<dbReference type="EMBL" id="OZ034821">
    <property type="protein sequence ID" value="CAL1405633.1"/>
    <property type="molecule type" value="Genomic_DNA"/>
</dbReference>
<dbReference type="PANTHER" id="PTHR46929">
    <property type="entry name" value="EXPRESSED PROTEIN"/>
    <property type="match status" value="1"/>
</dbReference>
<sequence>MADAKEIFDNMSGFGWSPITKMFEAEPEVWERLCQEKPSASKYRRLLVNNYDKLVELYSEQRARGDGAISGFERVQMWNASPQFDIDLNDANGGDDTPTFPRRQGSAYSGESLNAFTREPSPSINSHGTSSSRGLKRKTPMTTLASHQFEDVSASIKSMVEMLDACNKFAERSSKELIGAIERGNSIQEHQRERIYHANEIYAELEKLDLPETLLDQAYKFFVGNRQQTSMMFGLPERSCLRFVMNLSNKPSFWMNDD</sequence>
<evidence type="ECO:0000313" key="3">
    <source>
        <dbReference type="Proteomes" id="UP001497516"/>
    </source>
</evidence>
<gene>
    <name evidence="2" type="ORF">LTRI10_LOCUS45407</name>
</gene>
<feature type="region of interest" description="Disordered" evidence="1">
    <location>
        <begin position="113"/>
        <end position="137"/>
    </location>
</feature>